<protein>
    <submittedName>
        <fullName evidence="2">RepB DNA-primase</fullName>
    </submittedName>
</protein>
<dbReference type="Gene3D" id="3.30.70.1790">
    <property type="entry name" value="RepB DNA-primase, N-terminal domain"/>
    <property type="match status" value="1"/>
</dbReference>
<dbReference type="Pfam" id="PF16793">
    <property type="entry name" value="RepB_primase"/>
    <property type="match status" value="1"/>
</dbReference>
<dbReference type="OrthoDB" id="784829at2"/>
<dbReference type="InterPro" id="IPR045455">
    <property type="entry name" value="NrS-1_pol-like_helicase"/>
</dbReference>
<organism evidence="2 3">
    <name type="scientific">Methylophilus rhizosphaerae</name>
    <dbReference type="NCBI Taxonomy" id="492660"/>
    <lineage>
        <taxon>Bacteria</taxon>
        <taxon>Pseudomonadati</taxon>
        <taxon>Pseudomonadota</taxon>
        <taxon>Betaproteobacteria</taxon>
        <taxon>Nitrosomonadales</taxon>
        <taxon>Methylophilaceae</taxon>
        <taxon>Methylophilus</taxon>
    </lineage>
</organism>
<gene>
    <name evidence="2" type="ORF">SAMN05192566_1450</name>
</gene>
<dbReference type="Pfam" id="PF19263">
    <property type="entry name" value="DUF5906"/>
    <property type="match status" value="1"/>
</dbReference>
<reference evidence="3" key="1">
    <citation type="submission" date="2016-10" db="EMBL/GenBank/DDBJ databases">
        <authorList>
            <person name="Varghese N."/>
            <person name="Submissions S."/>
        </authorList>
    </citation>
    <scope>NUCLEOTIDE SEQUENCE [LARGE SCALE GENOMIC DNA]</scope>
    <source>
        <strain evidence="3">CBMB127</strain>
    </source>
</reference>
<proteinExistence type="predicted"/>
<dbReference type="STRING" id="492660.SAMN05192566_1450"/>
<dbReference type="EMBL" id="FNFX01000003">
    <property type="protein sequence ID" value="SDK50883.1"/>
    <property type="molecule type" value="Genomic_DNA"/>
</dbReference>
<dbReference type="InterPro" id="IPR003593">
    <property type="entry name" value="AAA+_ATPase"/>
</dbReference>
<dbReference type="SMART" id="SM00382">
    <property type="entry name" value="AAA"/>
    <property type="match status" value="1"/>
</dbReference>
<sequence length="789" mass="87387">MNYTTNAPTAATIASSHYDVAPPSVDTAEACKFLSILAPQAREFHTRTFDDHKPQNLALSRNLKVSNFPDSLKPLIELNHAGAGVFIVINEGGQQSRDITRVRAIFADTDGAPLEPLLVLKPHVIIKSSPGNYHVYWLVDDSFPLSRFTEIQTAIADKYETDRAVKDLPRVLRLPGFYHQKGTPFLVRMVESNLELPRYSIDQIINGLSLPLGVANSTINDEAPMGEIPRHIAALFPPGEVLGKQTIHTLPYTKENREMVLSAARAAWPDGIPDRDSFYQLGMPLASLVVVNDWPETVSREILDDVASKPAGANRGHNDSEWACYLVGTSTRYKNGEAFLGIGSLFRRATENGWLRPGTATEKLSGLARFGLITLGSKVGIVDLEQAKEASTLKPLNIYSRDDGGFLIQRAIAASNPQADSAKEFRSWWRAPQTNMFYGVELNPSGTTPGYLNIFRGLSVTSQQGSYPLIKSFIKDIVCAGSTEYFNYLWGWMAHLIQKPAEKPGVSILLLGGQGTGKGTFAAKIVGGLYAHHFLHLQSDAALTGTFNEALESSLVVFADEAFFSGDRRAANILKAVETESRLQINVKFQPGRQITSYHRIIAASNNTHAAYVEEDDRRKFVLRLSEARKGDFAYWRALDAEINGGGLEALAFDLQHHDLTDFEVRERPKSSELMRQKLASLDVVPKWWLDRLTDARPTKTALDWSGWVSSDVLFSDCIEWARSIGVAVRLPSLRDFVITLKTHCPLLTTKQQGTSNNRKRGFELPPIDQCRAAFEDVCGGEIDWEAAQ</sequence>
<evidence type="ECO:0000259" key="1">
    <source>
        <dbReference type="SMART" id="SM00382"/>
    </source>
</evidence>
<dbReference type="Gene3D" id="3.40.50.300">
    <property type="entry name" value="P-loop containing nucleotide triphosphate hydrolases"/>
    <property type="match status" value="1"/>
</dbReference>
<dbReference type="InterPro" id="IPR039459">
    <property type="entry name" value="RepB-like_DNA_primase_dom"/>
</dbReference>
<dbReference type="SUPFAM" id="SSF52540">
    <property type="entry name" value="P-loop containing nucleoside triphosphate hydrolases"/>
    <property type="match status" value="1"/>
</dbReference>
<name>A0A1G9CGU0_9PROT</name>
<evidence type="ECO:0000313" key="3">
    <source>
        <dbReference type="Proteomes" id="UP000198629"/>
    </source>
</evidence>
<dbReference type="RefSeq" id="WP_091471492.1">
    <property type="nucleotide sequence ID" value="NZ_FNFX01000003.1"/>
</dbReference>
<dbReference type="Proteomes" id="UP000198629">
    <property type="component" value="Unassembled WGS sequence"/>
</dbReference>
<feature type="domain" description="AAA+ ATPase" evidence="1">
    <location>
        <begin position="504"/>
        <end position="627"/>
    </location>
</feature>
<evidence type="ECO:0000313" key="2">
    <source>
        <dbReference type="EMBL" id="SDK50883.1"/>
    </source>
</evidence>
<keyword evidence="3" id="KW-1185">Reference proteome</keyword>
<accession>A0A1G9CGU0</accession>
<dbReference type="AlphaFoldDB" id="A0A1G9CGU0"/>
<dbReference type="InterPro" id="IPR027417">
    <property type="entry name" value="P-loop_NTPase"/>
</dbReference>